<dbReference type="InterPro" id="IPR001444">
    <property type="entry name" value="Flag_bb_rod_N"/>
</dbReference>
<evidence type="ECO:0000256" key="2">
    <source>
        <dbReference type="ARBA" id="ARBA00009677"/>
    </source>
</evidence>
<keyword evidence="9" id="KW-0966">Cell projection</keyword>
<dbReference type="InterPro" id="IPR019776">
    <property type="entry name" value="Flagellar_basal_body_rod_CS"/>
</dbReference>
<gene>
    <name evidence="9" type="ORF">A2557_06585</name>
</gene>
<evidence type="ECO:0000256" key="3">
    <source>
        <dbReference type="ARBA" id="ARBA00017941"/>
    </source>
</evidence>
<comment type="similarity">
    <text evidence="2">Belongs to the flagella basal body rod proteins family.</text>
</comment>
<evidence type="ECO:0000259" key="8">
    <source>
        <dbReference type="Pfam" id="PF06429"/>
    </source>
</evidence>
<evidence type="ECO:0000313" key="9">
    <source>
        <dbReference type="EMBL" id="OGH04651.1"/>
    </source>
</evidence>
<evidence type="ECO:0000313" key="10">
    <source>
        <dbReference type="Proteomes" id="UP000177583"/>
    </source>
</evidence>
<sequence length="148" mass="16229">MSLFDAMEISSSGLSAQRTRMKVISSNIANVNTTRTPGGGPYRRKEVIFGALPQAKSFMEELRTQEKDQGAREVKVLGVVEDSRPPKMKYDPSHPDANEEGYVALPNVDIVEEMTNLMVSKRSYEANLAAINATKNLIAKSLEIGGRA</sequence>
<reference evidence="9 10" key="1">
    <citation type="journal article" date="2016" name="Nat. Commun.">
        <title>Thousands of microbial genomes shed light on interconnected biogeochemical processes in an aquifer system.</title>
        <authorList>
            <person name="Anantharaman K."/>
            <person name="Brown C.T."/>
            <person name="Hug L.A."/>
            <person name="Sharon I."/>
            <person name="Castelle C.J."/>
            <person name="Probst A.J."/>
            <person name="Thomas B.C."/>
            <person name="Singh A."/>
            <person name="Wilkins M.J."/>
            <person name="Karaoz U."/>
            <person name="Brodie E.L."/>
            <person name="Williams K.H."/>
            <person name="Hubbard S.S."/>
            <person name="Banfield J.F."/>
        </authorList>
    </citation>
    <scope>NUCLEOTIDE SEQUENCE [LARGE SCALE GENOMIC DNA]</scope>
</reference>
<comment type="caution">
    <text evidence="9">The sequence shown here is derived from an EMBL/GenBank/DDBJ whole genome shotgun (WGS) entry which is preliminary data.</text>
</comment>
<evidence type="ECO:0000256" key="6">
    <source>
        <dbReference type="RuleBase" id="RU362062"/>
    </source>
</evidence>
<feature type="domain" description="Flagellar basal body rod protein N-terminal" evidence="7">
    <location>
        <begin position="7"/>
        <end position="35"/>
    </location>
</feature>
<keyword evidence="9" id="KW-0969">Cilium</keyword>
<evidence type="ECO:0000256" key="5">
    <source>
        <dbReference type="ARBA" id="ARBA00025933"/>
    </source>
</evidence>
<dbReference type="InterPro" id="IPR010930">
    <property type="entry name" value="Flg_bb/hook_C_dom"/>
</dbReference>
<evidence type="ECO:0000256" key="1">
    <source>
        <dbReference type="ARBA" id="ARBA00004117"/>
    </source>
</evidence>
<dbReference type="PANTHER" id="PTHR30435">
    <property type="entry name" value="FLAGELLAR PROTEIN"/>
    <property type="match status" value="1"/>
</dbReference>
<dbReference type="InterPro" id="IPR006299">
    <property type="entry name" value="FlgC"/>
</dbReference>
<evidence type="ECO:0000259" key="7">
    <source>
        <dbReference type="Pfam" id="PF00460"/>
    </source>
</evidence>
<proteinExistence type="inferred from homology"/>
<dbReference type="AlphaFoldDB" id="A0A1F6H2N1"/>
<dbReference type="PANTHER" id="PTHR30435:SF2">
    <property type="entry name" value="FLAGELLAR BASAL-BODY ROD PROTEIN FLGC"/>
    <property type="match status" value="1"/>
</dbReference>
<dbReference type="Pfam" id="PF00460">
    <property type="entry name" value="Flg_bb_rod"/>
    <property type="match status" value="1"/>
</dbReference>
<dbReference type="EMBL" id="MFNF01000001">
    <property type="protein sequence ID" value="OGH04651.1"/>
    <property type="molecule type" value="Genomic_DNA"/>
</dbReference>
<feature type="domain" description="Flagellar basal-body/hook protein C-terminal" evidence="8">
    <location>
        <begin position="100"/>
        <end position="142"/>
    </location>
</feature>
<dbReference type="NCBIfam" id="TIGR01395">
    <property type="entry name" value="FlgC"/>
    <property type="match status" value="1"/>
</dbReference>
<dbReference type="Proteomes" id="UP000177583">
    <property type="component" value="Unassembled WGS sequence"/>
</dbReference>
<dbReference type="PROSITE" id="PS00588">
    <property type="entry name" value="FLAGELLA_BB_ROD"/>
    <property type="match status" value="1"/>
</dbReference>
<evidence type="ECO:0000256" key="4">
    <source>
        <dbReference type="ARBA" id="ARBA00023143"/>
    </source>
</evidence>
<comment type="subcellular location">
    <subcellularLocation>
        <location evidence="1 6">Bacterial flagellum basal body</location>
    </subcellularLocation>
</comment>
<name>A0A1F6H2N1_9PROT</name>
<organism evidence="9 10">
    <name type="scientific">Candidatus Lambdaproteobacteria bacterium RIFOXYD2_FULL_56_26</name>
    <dbReference type="NCBI Taxonomy" id="1817773"/>
    <lineage>
        <taxon>Bacteria</taxon>
        <taxon>Pseudomonadati</taxon>
        <taxon>Pseudomonadota</taxon>
        <taxon>Candidatus Lambdaproteobacteria</taxon>
    </lineage>
</organism>
<comment type="subunit">
    <text evidence="5 6">The basal body constitutes a major portion of the flagellar organelle and consists of four rings (L,P,S, and M) mounted on a central rod. The rod consists of about 26 subunits of FlgG in the distal portion, and FlgB, FlgC and FlgF are thought to build up the proximal portion of the rod with about 6 subunits each.</text>
</comment>
<accession>A0A1F6H2N1</accession>
<keyword evidence="9" id="KW-0282">Flagellum</keyword>
<dbReference type="GO" id="GO:0071978">
    <property type="term" value="P:bacterial-type flagellum-dependent swarming motility"/>
    <property type="evidence" value="ECO:0007669"/>
    <property type="project" value="TreeGrafter"/>
</dbReference>
<keyword evidence="4 6" id="KW-0975">Bacterial flagellum</keyword>
<protein>
    <recommendedName>
        <fullName evidence="3 6">Flagellar basal-body rod protein FlgC</fullName>
    </recommendedName>
</protein>
<dbReference type="GO" id="GO:0030694">
    <property type="term" value="C:bacterial-type flagellum basal body, rod"/>
    <property type="evidence" value="ECO:0007669"/>
    <property type="project" value="UniProtKB-UniRule"/>
</dbReference>
<dbReference type="Pfam" id="PF06429">
    <property type="entry name" value="Flg_bbr_C"/>
    <property type="match status" value="1"/>
</dbReference>